<reference evidence="4 5" key="1">
    <citation type="journal article" date="2019" name="Mol. Ecol. Resour.">
        <title>Chromosome-level genome assembly of Triplophysa tibetana, a fish adapted to the harsh high-altitude environment of the Tibetan Plateau.</title>
        <authorList>
            <person name="Yang X."/>
            <person name="Liu H."/>
            <person name="Ma Z."/>
            <person name="Zou Y."/>
            <person name="Zou M."/>
            <person name="Mao Y."/>
            <person name="Li X."/>
            <person name="Wang H."/>
            <person name="Chen T."/>
            <person name="Wang W."/>
            <person name="Yang R."/>
        </authorList>
    </citation>
    <scope>NUCLEOTIDE SEQUENCE [LARGE SCALE GENOMIC DNA]</scope>
    <source>
        <strain evidence="4">TTIB1903HZAU</strain>
        <tissue evidence="4">Muscle</tissue>
    </source>
</reference>
<gene>
    <name evidence="4" type="ORF">E1301_Tti014204</name>
</gene>
<organism evidence="4 5">
    <name type="scientific">Triplophysa tibetana</name>
    <dbReference type="NCBI Taxonomy" id="1572043"/>
    <lineage>
        <taxon>Eukaryota</taxon>
        <taxon>Metazoa</taxon>
        <taxon>Chordata</taxon>
        <taxon>Craniata</taxon>
        <taxon>Vertebrata</taxon>
        <taxon>Euteleostomi</taxon>
        <taxon>Actinopterygii</taxon>
        <taxon>Neopterygii</taxon>
        <taxon>Teleostei</taxon>
        <taxon>Ostariophysi</taxon>
        <taxon>Cypriniformes</taxon>
        <taxon>Nemacheilidae</taxon>
        <taxon>Triplophysa</taxon>
    </lineage>
</organism>
<keyword evidence="5" id="KW-1185">Reference proteome</keyword>
<dbReference type="SUPFAM" id="SSF48726">
    <property type="entry name" value="Immunoglobulin"/>
    <property type="match status" value="1"/>
</dbReference>
<dbReference type="PANTHER" id="PTHR15193:SF1">
    <property type="entry name" value="CD83 ANTIGEN"/>
    <property type="match status" value="1"/>
</dbReference>
<dbReference type="PROSITE" id="PS50835">
    <property type="entry name" value="IG_LIKE"/>
    <property type="match status" value="1"/>
</dbReference>
<evidence type="ECO:0000313" key="4">
    <source>
        <dbReference type="EMBL" id="KAA0703535.1"/>
    </source>
</evidence>
<dbReference type="SMART" id="SM00409">
    <property type="entry name" value="IG"/>
    <property type="match status" value="1"/>
</dbReference>
<keyword evidence="1" id="KW-0812">Transmembrane</keyword>
<name>A0A5A9N328_9TELE</name>
<dbReference type="PANTHER" id="PTHR15193">
    <property type="entry name" value="CD83 ANTIGEN"/>
    <property type="match status" value="1"/>
</dbReference>
<sequence length="215" mass="24331">MLLHYYALAWLTFALTGAVRPEIISLKGEDVILSCEASSKPGVLYRSVIWYKVTKESEKSPRLLNGLVMKKLTKINSRLEIYKGVTRHVELLENSTNLFLPNVTVEDSGIYSCFLSAPLGHQNQEGDVHLSVYDDLTVEKLESSYRDPLYIVAFAVLALALLVMFISYVSLRNIFQNNKKSLKDSIWKMSHQGKEPMVTLQSKNLVCKTVPEVFV</sequence>
<dbReference type="InterPro" id="IPR036179">
    <property type="entry name" value="Ig-like_dom_sf"/>
</dbReference>
<dbReference type="AlphaFoldDB" id="A0A5A9N328"/>
<feature type="transmembrane region" description="Helical" evidence="1">
    <location>
        <begin position="149"/>
        <end position="171"/>
    </location>
</feature>
<protein>
    <recommendedName>
        <fullName evidence="3">Ig-like domain-containing protein</fullName>
    </recommendedName>
</protein>
<evidence type="ECO:0000259" key="3">
    <source>
        <dbReference type="PROSITE" id="PS50835"/>
    </source>
</evidence>
<accession>A0A5A9N328</accession>
<dbReference type="SMART" id="SM00408">
    <property type="entry name" value="IGc2"/>
    <property type="match status" value="1"/>
</dbReference>
<dbReference type="EMBL" id="SOYY01000024">
    <property type="protein sequence ID" value="KAA0703535.1"/>
    <property type="molecule type" value="Genomic_DNA"/>
</dbReference>
<dbReference type="InterPro" id="IPR013783">
    <property type="entry name" value="Ig-like_fold"/>
</dbReference>
<dbReference type="InterPro" id="IPR003598">
    <property type="entry name" value="Ig_sub2"/>
</dbReference>
<dbReference type="Pfam" id="PF13895">
    <property type="entry name" value="Ig_2"/>
    <property type="match status" value="1"/>
</dbReference>
<dbReference type="InterPro" id="IPR003599">
    <property type="entry name" value="Ig_sub"/>
</dbReference>
<keyword evidence="1" id="KW-0472">Membrane</keyword>
<feature type="signal peptide" evidence="2">
    <location>
        <begin position="1"/>
        <end position="18"/>
    </location>
</feature>
<feature type="chain" id="PRO_5022836684" description="Ig-like domain-containing protein" evidence="2">
    <location>
        <begin position="19"/>
        <end position="215"/>
    </location>
</feature>
<keyword evidence="1" id="KW-1133">Transmembrane helix</keyword>
<evidence type="ECO:0000313" key="5">
    <source>
        <dbReference type="Proteomes" id="UP000324632"/>
    </source>
</evidence>
<dbReference type="Proteomes" id="UP000324632">
    <property type="component" value="Chromosome 24"/>
</dbReference>
<keyword evidence="2" id="KW-0732">Signal</keyword>
<evidence type="ECO:0000256" key="1">
    <source>
        <dbReference type="SAM" id="Phobius"/>
    </source>
</evidence>
<comment type="caution">
    <text evidence="4">The sequence shown here is derived from an EMBL/GenBank/DDBJ whole genome shotgun (WGS) entry which is preliminary data.</text>
</comment>
<dbReference type="Gene3D" id="2.60.40.10">
    <property type="entry name" value="Immunoglobulins"/>
    <property type="match status" value="1"/>
</dbReference>
<feature type="domain" description="Ig-like" evidence="3">
    <location>
        <begin position="27"/>
        <end position="131"/>
    </location>
</feature>
<evidence type="ECO:0000256" key="2">
    <source>
        <dbReference type="SAM" id="SignalP"/>
    </source>
</evidence>
<dbReference type="InterPro" id="IPR007110">
    <property type="entry name" value="Ig-like_dom"/>
</dbReference>
<proteinExistence type="predicted"/>